<dbReference type="InterPro" id="IPR052894">
    <property type="entry name" value="AsmA-related"/>
</dbReference>
<keyword evidence="2" id="KW-0812">Transmembrane</keyword>
<feature type="transmembrane region" description="Helical" evidence="2">
    <location>
        <begin position="20"/>
        <end position="44"/>
    </location>
</feature>
<evidence type="ECO:0000256" key="2">
    <source>
        <dbReference type="SAM" id="Phobius"/>
    </source>
</evidence>
<dbReference type="PANTHER" id="PTHR30441">
    <property type="entry name" value="DUF748 DOMAIN-CONTAINING PROTEIN"/>
    <property type="match status" value="1"/>
</dbReference>
<dbReference type="GO" id="GO:0005886">
    <property type="term" value="C:plasma membrane"/>
    <property type="evidence" value="ECO:0007669"/>
    <property type="project" value="TreeGrafter"/>
</dbReference>
<evidence type="ECO:0000259" key="3">
    <source>
        <dbReference type="Pfam" id="PF05170"/>
    </source>
</evidence>
<feature type="region of interest" description="Disordered" evidence="1">
    <location>
        <begin position="879"/>
        <end position="916"/>
    </location>
</feature>
<keyword evidence="2" id="KW-0472">Membrane</keyword>
<feature type="compositionally biased region" description="Polar residues" evidence="1">
    <location>
        <begin position="568"/>
        <end position="586"/>
    </location>
</feature>
<dbReference type="GO" id="GO:0090313">
    <property type="term" value="P:regulation of protein targeting to membrane"/>
    <property type="evidence" value="ECO:0007669"/>
    <property type="project" value="TreeGrafter"/>
</dbReference>
<proteinExistence type="predicted"/>
<dbReference type="AlphaFoldDB" id="A0A927GWE0"/>
<protein>
    <submittedName>
        <fullName evidence="4">AsmA family protein</fullName>
    </submittedName>
</protein>
<evidence type="ECO:0000313" key="4">
    <source>
        <dbReference type="EMBL" id="MBD2858842.1"/>
    </source>
</evidence>
<organism evidence="4 5">
    <name type="scientific">Spongiibacter pelagi</name>
    <dbReference type="NCBI Taxonomy" id="2760804"/>
    <lineage>
        <taxon>Bacteria</taxon>
        <taxon>Pseudomonadati</taxon>
        <taxon>Pseudomonadota</taxon>
        <taxon>Gammaproteobacteria</taxon>
        <taxon>Cellvibrionales</taxon>
        <taxon>Spongiibacteraceae</taxon>
        <taxon>Spongiibacter</taxon>
    </lineage>
</organism>
<feature type="compositionally biased region" description="Polar residues" evidence="1">
    <location>
        <begin position="906"/>
        <end position="916"/>
    </location>
</feature>
<accession>A0A927GWE0</accession>
<feature type="domain" description="AsmA" evidence="3">
    <location>
        <begin position="21"/>
        <end position="775"/>
    </location>
</feature>
<sequence>MSKQAPQASPQEKAPKKSSVLKKVFFGIGIFVLLIFGCLATVILKPNVLRGAIHAGGERFAGLDIEIGALKSRAAPMRLEITGLRISNPNWPEPTLLTLDSLSLKLLASPLGKSPFWAVESDGLNIRIENNDKGELNWLTATLQASAESSEEEPEEDKPSTLKLPGDFSFEHILLRNTQFQLITAEGENYQLALPEISGEREHAGSGDLVIELDYRQQHITVSSTVDLFDPAAGILDYRLALQHADATLNSEGRLALNPTLEGSRISVALAIETLDQLTTLADFTAPALPPSKLETTLNIGSAYQLTPLTIAIGENQIDGDIQLSPDFNNIVASLNSKNLDIDALLADLTPAAEAPEQAVEPAPSEEKSTAEAEMDWGWMANRDITLKLDIADLSASGWSLKSLNGELNSRDAITLKLQIAELLETATGRQLNELASAITLTPLADKTQGADAKLALALNQQDITLKANGKVNINGIAGTQLNIESTAPQSLELWKIALLPWQEAGAMNINANIETTAEQYQLKADATLGEQSTKLALNYQPGQGEQLAMLKGDIALSKTTVDFMSAPTEQTPADSTPKSETSNTKKGGKLISNEPLALDALKQLNADLTLSLNQVDTGYAFINSAKLKPKLRNGVFQLDDSRLNLDGAEAYIRAKLDASGEQAALSTELKIDGTDYGKLGLEKTAGISKGQGKIRVILDGKGASPAALAASLGGKLDIKITDMQAKGNALNLIGSDVLMETFDKLNPFAEKKENTEIECLAVHFKGDKGRFTTDDGIALETDGSKIIGTGFVDLGSEKLQLGVSPIARKGVGVNVGAAASLVRLGGTFSKPKVEADPGGMFTSGLSTGAAIYTGGLSLLAQGLVKRALYAGSACDGELDEIPSADEVPEEILHPTPPALEPEAQPESQAGNQPVN</sequence>
<evidence type="ECO:0000256" key="1">
    <source>
        <dbReference type="SAM" id="MobiDB-lite"/>
    </source>
</evidence>
<keyword evidence="2" id="KW-1133">Transmembrane helix</keyword>
<dbReference type="Pfam" id="PF05170">
    <property type="entry name" value="AsmA"/>
    <property type="match status" value="1"/>
</dbReference>
<reference evidence="4" key="1">
    <citation type="submission" date="2020-09" db="EMBL/GenBank/DDBJ databases">
        <authorList>
            <person name="Yoon J.-W."/>
        </authorList>
    </citation>
    <scope>NUCLEOTIDE SEQUENCE</scope>
    <source>
        <strain evidence="4">KMU-158</strain>
    </source>
</reference>
<feature type="compositionally biased region" description="Acidic residues" evidence="1">
    <location>
        <begin position="879"/>
        <end position="890"/>
    </location>
</feature>
<dbReference type="Proteomes" id="UP000610558">
    <property type="component" value="Unassembled WGS sequence"/>
</dbReference>
<dbReference type="EMBL" id="JACXLD010000003">
    <property type="protein sequence ID" value="MBD2858842.1"/>
    <property type="molecule type" value="Genomic_DNA"/>
</dbReference>
<feature type="region of interest" description="Disordered" evidence="1">
    <location>
        <begin position="568"/>
        <end position="590"/>
    </location>
</feature>
<gene>
    <name evidence="4" type="ORF">IB286_07435</name>
</gene>
<evidence type="ECO:0000313" key="5">
    <source>
        <dbReference type="Proteomes" id="UP000610558"/>
    </source>
</evidence>
<comment type="caution">
    <text evidence="4">The sequence shown here is derived from an EMBL/GenBank/DDBJ whole genome shotgun (WGS) entry which is preliminary data.</text>
</comment>
<keyword evidence="5" id="KW-1185">Reference proteome</keyword>
<name>A0A927GWE0_9GAMM</name>
<dbReference type="RefSeq" id="WP_190764074.1">
    <property type="nucleotide sequence ID" value="NZ_JACXLD010000003.1"/>
</dbReference>
<dbReference type="PANTHER" id="PTHR30441:SF4">
    <property type="entry name" value="PROTEIN ASMA"/>
    <property type="match status" value="1"/>
</dbReference>
<dbReference type="InterPro" id="IPR007844">
    <property type="entry name" value="AsmA"/>
</dbReference>